<dbReference type="PANTHER" id="PTHR43152">
    <property type="entry name" value="UVRABC SYSTEM PROTEIN A"/>
    <property type="match status" value="1"/>
</dbReference>
<keyword evidence="13" id="KW-0234">DNA repair</keyword>
<evidence type="ECO:0000256" key="7">
    <source>
        <dbReference type="ARBA" id="ARBA00022769"/>
    </source>
</evidence>
<keyword evidence="10" id="KW-0067">ATP-binding</keyword>
<keyword evidence="11" id="KW-0267">Excision nuclease</keyword>
<dbReference type="PANTHER" id="PTHR43152:SF3">
    <property type="entry name" value="UVRABC SYSTEM PROTEIN A"/>
    <property type="match status" value="1"/>
</dbReference>
<evidence type="ECO:0000256" key="10">
    <source>
        <dbReference type="ARBA" id="ARBA00022840"/>
    </source>
</evidence>
<dbReference type="Pfam" id="PF17755">
    <property type="entry name" value="UvrA_DNA-bind"/>
    <property type="match status" value="1"/>
</dbReference>
<evidence type="ECO:0000259" key="14">
    <source>
        <dbReference type="Pfam" id="PF17755"/>
    </source>
</evidence>
<keyword evidence="12" id="KW-0238">DNA-binding</keyword>
<keyword evidence="7" id="KW-0228">DNA excision</keyword>
<dbReference type="GO" id="GO:0005524">
    <property type="term" value="F:ATP binding"/>
    <property type="evidence" value="ECO:0007669"/>
    <property type="project" value="UniProtKB-KW"/>
</dbReference>
<gene>
    <name evidence="15" type="ORF">S01H1_43981</name>
</gene>
<evidence type="ECO:0000313" key="15">
    <source>
        <dbReference type="EMBL" id="GAG03796.1"/>
    </source>
</evidence>
<evidence type="ECO:0000256" key="2">
    <source>
        <dbReference type="ARBA" id="ARBA00022490"/>
    </source>
</evidence>
<evidence type="ECO:0000256" key="6">
    <source>
        <dbReference type="ARBA" id="ARBA00022763"/>
    </source>
</evidence>
<evidence type="ECO:0000256" key="11">
    <source>
        <dbReference type="ARBA" id="ARBA00022881"/>
    </source>
</evidence>
<name>X0VTC2_9ZZZZ</name>
<reference evidence="15" key="1">
    <citation type="journal article" date="2014" name="Front. Microbiol.">
        <title>High frequency of phylogenetically diverse reductive dehalogenase-homologous genes in deep subseafloor sedimentary metagenomes.</title>
        <authorList>
            <person name="Kawai M."/>
            <person name="Futagami T."/>
            <person name="Toyoda A."/>
            <person name="Takaki Y."/>
            <person name="Nishi S."/>
            <person name="Hori S."/>
            <person name="Arai W."/>
            <person name="Tsubouchi T."/>
            <person name="Morono Y."/>
            <person name="Uchiyama I."/>
            <person name="Ito T."/>
            <person name="Fujiyama A."/>
            <person name="Inagaki F."/>
            <person name="Takami H."/>
        </authorList>
    </citation>
    <scope>NUCLEOTIDE SEQUENCE</scope>
    <source>
        <strain evidence="15">Expedition CK06-06</strain>
    </source>
</reference>
<keyword evidence="5" id="KW-0547">Nucleotide-binding</keyword>
<dbReference type="Gene3D" id="3.40.50.300">
    <property type="entry name" value="P-loop containing nucleotide triphosphate hydrolases"/>
    <property type="match status" value="1"/>
</dbReference>
<evidence type="ECO:0000256" key="13">
    <source>
        <dbReference type="ARBA" id="ARBA00023204"/>
    </source>
</evidence>
<dbReference type="GO" id="GO:0004518">
    <property type="term" value="F:nuclease activity"/>
    <property type="evidence" value="ECO:0007669"/>
    <property type="project" value="UniProtKB-KW"/>
</dbReference>
<dbReference type="InterPro" id="IPR041552">
    <property type="entry name" value="UvrA_DNA-bd"/>
</dbReference>
<evidence type="ECO:0000256" key="9">
    <source>
        <dbReference type="ARBA" id="ARBA00022833"/>
    </source>
</evidence>
<feature type="domain" description="UvrA DNA-binding" evidence="14">
    <location>
        <begin position="2"/>
        <end position="84"/>
    </location>
</feature>
<dbReference type="EMBL" id="BARS01028038">
    <property type="protein sequence ID" value="GAG03796.1"/>
    <property type="molecule type" value="Genomic_DNA"/>
</dbReference>
<evidence type="ECO:0000256" key="8">
    <source>
        <dbReference type="ARBA" id="ARBA00022771"/>
    </source>
</evidence>
<dbReference type="GO" id="GO:0016887">
    <property type="term" value="F:ATP hydrolysis activity"/>
    <property type="evidence" value="ECO:0007669"/>
    <property type="project" value="InterPro"/>
</dbReference>
<evidence type="ECO:0000256" key="1">
    <source>
        <dbReference type="ARBA" id="ARBA00004496"/>
    </source>
</evidence>
<comment type="subcellular location">
    <subcellularLocation>
        <location evidence="1">Cytoplasm</location>
    </subcellularLocation>
</comment>
<dbReference type="GO" id="GO:0006281">
    <property type="term" value="P:DNA repair"/>
    <property type="evidence" value="ECO:0007669"/>
    <property type="project" value="UniProtKB-KW"/>
</dbReference>
<protein>
    <recommendedName>
        <fullName evidence="14">UvrA DNA-binding domain-containing protein</fullName>
    </recommendedName>
</protein>
<sequence length="265" mass="29498">ESWTGSLLQNLSKEYGIDFDRPWNKLPRRHRDLLLRGSKGRKIAVTIKFSTGKIEWQRSFEGVLNALYRRFRQTKSEGMRKYYMRYLSESVCSSCEGQRLRPESCAVSVGGLSLPELSSRTIFEAREFVSGVSLNPTERRIAEEVLKEIDGRLGFLTDVGLGYLTLDRPGPSLSGGESQRIRLASQIGSELTGVLYILDEPTIGLHQRDNRRLLATLKRLRDIGNTVVVVEHDAETIRSADHVVDFGPGAGAAGGEVVFSGTPVQ</sequence>
<keyword evidence="2" id="KW-0963">Cytoplasm</keyword>
<comment type="caution">
    <text evidence="15">The sequence shown here is derived from an EMBL/GenBank/DDBJ whole genome shotgun (WGS) entry which is preliminary data.</text>
</comment>
<evidence type="ECO:0000256" key="3">
    <source>
        <dbReference type="ARBA" id="ARBA00022723"/>
    </source>
</evidence>
<keyword evidence="9" id="KW-0862">Zinc</keyword>
<dbReference type="GO" id="GO:0003677">
    <property type="term" value="F:DNA binding"/>
    <property type="evidence" value="ECO:0007669"/>
    <property type="project" value="UniProtKB-KW"/>
</dbReference>
<accession>X0VTC2</accession>
<dbReference type="PROSITE" id="PS00211">
    <property type="entry name" value="ABC_TRANSPORTER_1"/>
    <property type="match status" value="1"/>
</dbReference>
<evidence type="ECO:0000256" key="12">
    <source>
        <dbReference type="ARBA" id="ARBA00023125"/>
    </source>
</evidence>
<keyword evidence="8" id="KW-0863">Zinc-finger</keyword>
<dbReference type="GO" id="GO:0005737">
    <property type="term" value="C:cytoplasm"/>
    <property type="evidence" value="ECO:0007669"/>
    <property type="project" value="UniProtKB-SubCell"/>
</dbReference>
<dbReference type="InterPro" id="IPR017871">
    <property type="entry name" value="ABC_transporter-like_CS"/>
</dbReference>
<keyword evidence="4" id="KW-0677">Repeat</keyword>
<keyword evidence="6" id="KW-0227">DNA damage</keyword>
<organism evidence="15">
    <name type="scientific">marine sediment metagenome</name>
    <dbReference type="NCBI Taxonomy" id="412755"/>
    <lineage>
        <taxon>unclassified sequences</taxon>
        <taxon>metagenomes</taxon>
        <taxon>ecological metagenomes</taxon>
    </lineage>
</organism>
<feature type="non-terminal residue" evidence="15">
    <location>
        <position position="1"/>
    </location>
</feature>
<dbReference type="InterPro" id="IPR027417">
    <property type="entry name" value="P-loop_NTPase"/>
</dbReference>
<feature type="non-terminal residue" evidence="15">
    <location>
        <position position="265"/>
    </location>
</feature>
<keyword evidence="3" id="KW-0479">Metal-binding</keyword>
<evidence type="ECO:0000256" key="5">
    <source>
        <dbReference type="ARBA" id="ARBA00022741"/>
    </source>
</evidence>
<dbReference type="GO" id="GO:0008270">
    <property type="term" value="F:zinc ion binding"/>
    <property type="evidence" value="ECO:0007669"/>
    <property type="project" value="UniProtKB-KW"/>
</dbReference>
<dbReference type="Gene3D" id="1.10.8.280">
    <property type="entry name" value="ABC transporter ATPase domain-like"/>
    <property type="match status" value="1"/>
</dbReference>
<proteinExistence type="predicted"/>
<dbReference type="SUPFAM" id="SSF52540">
    <property type="entry name" value="P-loop containing nucleoside triphosphate hydrolases"/>
    <property type="match status" value="1"/>
</dbReference>
<dbReference type="AlphaFoldDB" id="X0VTC2"/>
<evidence type="ECO:0000256" key="4">
    <source>
        <dbReference type="ARBA" id="ARBA00022737"/>
    </source>
</evidence>